<dbReference type="Proteomes" id="UP001302676">
    <property type="component" value="Unassembled WGS sequence"/>
</dbReference>
<gene>
    <name evidence="2" type="ORF">C8A04DRAFT_15475</name>
</gene>
<dbReference type="GeneID" id="87815119"/>
<reference evidence="2" key="1">
    <citation type="journal article" date="2023" name="Mol. Phylogenet. Evol.">
        <title>Genome-scale phylogeny and comparative genomics of the fungal order Sordariales.</title>
        <authorList>
            <person name="Hensen N."/>
            <person name="Bonometti L."/>
            <person name="Westerberg I."/>
            <person name="Brannstrom I.O."/>
            <person name="Guillou S."/>
            <person name="Cros-Aarteil S."/>
            <person name="Calhoun S."/>
            <person name="Haridas S."/>
            <person name="Kuo A."/>
            <person name="Mondo S."/>
            <person name="Pangilinan J."/>
            <person name="Riley R."/>
            <person name="LaButti K."/>
            <person name="Andreopoulos B."/>
            <person name="Lipzen A."/>
            <person name="Chen C."/>
            <person name="Yan M."/>
            <person name="Daum C."/>
            <person name="Ng V."/>
            <person name="Clum A."/>
            <person name="Steindorff A."/>
            <person name="Ohm R.A."/>
            <person name="Martin F."/>
            <person name="Silar P."/>
            <person name="Natvig D.O."/>
            <person name="Lalanne C."/>
            <person name="Gautier V."/>
            <person name="Ament-Velasquez S.L."/>
            <person name="Kruys A."/>
            <person name="Hutchinson M.I."/>
            <person name="Powell A.J."/>
            <person name="Barry K."/>
            <person name="Miller A.N."/>
            <person name="Grigoriev I.V."/>
            <person name="Debuchy R."/>
            <person name="Gladieux P."/>
            <person name="Hiltunen Thoren M."/>
            <person name="Johannesson H."/>
        </authorList>
    </citation>
    <scope>NUCLEOTIDE SEQUENCE</scope>
    <source>
        <strain evidence="2">CBS 141.50</strain>
    </source>
</reference>
<dbReference type="EMBL" id="MU853647">
    <property type="protein sequence ID" value="KAK4139865.1"/>
    <property type="molecule type" value="Genomic_DNA"/>
</dbReference>
<proteinExistence type="predicted"/>
<keyword evidence="3" id="KW-1185">Reference proteome</keyword>
<evidence type="ECO:0000313" key="2">
    <source>
        <dbReference type="EMBL" id="KAK4139865.1"/>
    </source>
</evidence>
<reference evidence="2" key="2">
    <citation type="submission" date="2023-05" db="EMBL/GenBank/DDBJ databases">
        <authorList>
            <consortium name="Lawrence Berkeley National Laboratory"/>
            <person name="Steindorff A."/>
            <person name="Hensen N."/>
            <person name="Bonometti L."/>
            <person name="Westerberg I."/>
            <person name="Brannstrom I.O."/>
            <person name="Guillou S."/>
            <person name="Cros-Aarteil S."/>
            <person name="Calhoun S."/>
            <person name="Haridas S."/>
            <person name="Kuo A."/>
            <person name="Mondo S."/>
            <person name="Pangilinan J."/>
            <person name="Riley R."/>
            <person name="Labutti K."/>
            <person name="Andreopoulos B."/>
            <person name="Lipzen A."/>
            <person name="Chen C."/>
            <person name="Yanf M."/>
            <person name="Daum C."/>
            <person name="Ng V."/>
            <person name="Clum A."/>
            <person name="Ohm R."/>
            <person name="Martin F."/>
            <person name="Silar P."/>
            <person name="Natvig D."/>
            <person name="Lalanne C."/>
            <person name="Gautier V."/>
            <person name="Ament-Velasquez S.L."/>
            <person name="Kruys A."/>
            <person name="Hutchinson M.I."/>
            <person name="Powell A.J."/>
            <person name="Barry K."/>
            <person name="Miller A.N."/>
            <person name="Grigoriev I.V."/>
            <person name="Debuchy R."/>
            <person name="Gladieux P."/>
            <person name="Thoren M.H."/>
            <person name="Johannesson H."/>
        </authorList>
    </citation>
    <scope>NUCLEOTIDE SEQUENCE</scope>
    <source>
        <strain evidence="2">CBS 141.50</strain>
    </source>
</reference>
<dbReference type="RefSeq" id="XP_062633236.1">
    <property type="nucleotide sequence ID" value="XM_062778506.1"/>
</dbReference>
<sequence length="68" mass="7659">MSFPGENVEFCPTRASLHWSQAQYDNVEFADFNQLQVAQYGDVKYFQQQPDSDDEGANGVNGEGERPV</sequence>
<comment type="caution">
    <text evidence="2">The sequence shown here is derived from an EMBL/GenBank/DDBJ whole genome shotgun (WGS) entry which is preliminary data.</text>
</comment>
<accession>A0AAN6ZHY3</accession>
<organism evidence="2 3">
    <name type="scientific">Dichotomopilus funicola</name>
    <dbReference type="NCBI Taxonomy" id="1934379"/>
    <lineage>
        <taxon>Eukaryota</taxon>
        <taxon>Fungi</taxon>
        <taxon>Dikarya</taxon>
        <taxon>Ascomycota</taxon>
        <taxon>Pezizomycotina</taxon>
        <taxon>Sordariomycetes</taxon>
        <taxon>Sordariomycetidae</taxon>
        <taxon>Sordariales</taxon>
        <taxon>Chaetomiaceae</taxon>
        <taxon>Dichotomopilus</taxon>
    </lineage>
</organism>
<dbReference type="AlphaFoldDB" id="A0AAN6ZHY3"/>
<name>A0AAN6ZHY3_9PEZI</name>
<evidence type="ECO:0000313" key="3">
    <source>
        <dbReference type="Proteomes" id="UP001302676"/>
    </source>
</evidence>
<protein>
    <submittedName>
        <fullName evidence="2">Uncharacterized protein</fullName>
    </submittedName>
</protein>
<feature type="region of interest" description="Disordered" evidence="1">
    <location>
        <begin position="47"/>
        <end position="68"/>
    </location>
</feature>
<evidence type="ECO:0000256" key="1">
    <source>
        <dbReference type="SAM" id="MobiDB-lite"/>
    </source>
</evidence>